<sequence length="408" mass="44036">MPRGEGYENATAYVVSLCLVFTICVALLRLWIRKSAYGRDDAVIGAATLLSFGHTAASYAALKFGLGKRWVAVEDGASADLDKLDQASLAGIILFFAALYLSKCAMLAFLRRITKTRSQVLLYHICTGAVGALGLLSMIIATAGCPTESGYYWAFHWNASSCPSQSARWQTLTGLDIVTEILLLVLPIHLVWNLQMPLSKKAMITVAFWVRLPALGFSLGRNYYTLQLQQSDSSPTFDSALVVIWMEVELAYAIGASTLSAMKSFTESANTGFGLGFTRGKADDCYGLSNVSASSGATRTDKDSKCASGSQSQPSEHVRKPCHAVTRPKAHGTSVEEPALKLRPERGIATYTSVSAEPIGNGGQNVWRANSSVGSDTSRENDLVILRETGYDVQHDRAPMLPVAELRA</sequence>
<feature type="transmembrane region" description="Helical" evidence="2">
    <location>
        <begin position="44"/>
        <end position="66"/>
    </location>
</feature>
<accession>A0AAI8Z398</accession>
<evidence type="ECO:0000256" key="1">
    <source>
        <dbReference type="SAM" id="MobiDB-lite"/>
    </source>
</evidence>
<feature type="transmembrane region" description="Helical" evidence="2">
    <location>
        <begin position="177"/>
        <end position="194"/>
    </location>
</feature>
<protein>
    <recommendedName>
        <fullName evidence="3">Rhodopsin domain-containing protein</fullName>
    </recommendedName>
</protein>
<keyword evidence="2" id="KW-0472">Membrane</keyword>
<keyword evidence="2" id="KW-0812">Transmembrane</keyword>
<dbReference type="Pfam" id="PF20684">
    <property type="entry name" value="Fung_rhodopsin"/>
    <property type="match status" value="1"/>
</dbReference>
<evidence type="ECO:0000256" key="2">
    <source>
        <dbReference type="SAM" id="Phobius"/>
    </source>
</evidence>
<reference evidence="4" key="1">
    <citation type="submission" date="2023-11" db="EMBL/GenBank/DDBJ databases">
        <authorList>
            <person name="Alioto T."/>
            <person name="Alioto T."/>
            <person name="Gomez Garrido J."/>
        </authorList>
    </citation>
    <scope>NUCLEOTIDE SEQUENCE</scope>
</reference>
<feature type="domain" description="Rhodopsin" evidence="3">
    <location>
        <begin position="29"/>
        <end position="265"/>
    </location>
</feature>
<comment type="caution">
    <text evidence="4">The sequence shown here is derived from an EMBL/GenBank/DDBJ whole genome shotgun (WGS) entry which is preliminary data.</text>
</comment>
<keyword evidence="5" id="KW-1185">Reference proteome</keyword>
<dbReference type="Proteomes" id="UP001296104">
    <property type="component" value="Unassembled WGS sequence"/>
</dbReference>
<feature type="transmembrane region" description="Helical" evidence="2">
    <location>
        <begin position="86"/>
        <end position="109"/>
    </location>
</feature>
<feature type="compositionally biased region" description="Basic residues" evidence="1">
    <location>
        <begin position="320"/>
        <end position="330"/>
    </location>
</feature>
<gene>
    <name evidence="4" type="ORF">LECACI_7A006812</name>
</gene>
<evidence type="ECO:0000313" key="4">
    <source>
        <dbReference type="EMBL" id="CAK4031654.1"/>
    </source>
</evidence>
<evidence type="ECO:0000259" key="3">
    <source>
        <dbReference type="Pfam" id="PF20684"/>
    </source>
</evidence>
<evidence type="ECO:0000313" key="5">
    <source>
        <dbReference type="Proteomes" id="UP001296104"/>
    </source>
</evidence>
<feature type="transmembrane region" description="Helical" evidence="2">
    <location>
        <begin position="121"/>
        <end position="143"/>
    </location>
</feature>
<feature type="region of interest" description="Disordered" evidence="1">
    <location>
        <begin position="293"/>
        <end position="339"/>
    </location>
</feature>
<name>A0AAI8Z398_9PEZI</name>
<dbReference type="PANTHER" id="PTHR39614">
    <property type="entry name" value="INTEGRAL MEMBRANE PROTEIN"/>
    <property type="match status" value="1"/>
</dbReference>
<feature type="transmembrane region" description="Helical" evidence="2">
    <location>
        <begin position="12"/>
        <end position="32"/>
    </location>
</feature>
<dbReference type="PANTHER" id="PTHR39614:SF2">
    <property type="entry name" value="INTEGRAL MEMBRANE PROTEIN"/>
    <property type="match status" value="1"/>
</dbReference>
<dbReference type="AlphaFoldDB" id="A0AAI8Z398"/>
<proteinExistence type="predicted"/>
<organism evidence="4 5">
    <name type="scientific">Lecanosticta acicola</name>
    <dbReference type="NCBI Taxonomy" id="111012"/>
    <lineage>
        <taxon>Eukaryota</taxon>
        <taxon>Fungi</taxon>
        <taxon>Dikarya</taxon>
        <taxon>Ascomycota</taxon>
        <taxon>Pezizomycotina</taxon>
        <taxon>Dothideomycetes</taxon>
        <taxon>Dothideomycetidae</taxon>
        <taxon>Mycosphaerellales</taxon>
        <taxon>Mycosphaerellaceae</taxon>
        <taxon>Lecanosticta</taxon>
    </lineage>
</organism>
<dbReference type="InterPro" id="IPR049326">
    <property type="entry name" value="Rhodopsin_dom_fungi"/>
</dbReference>
<keyword evidence="2" id="KW-1133">Transmembrane helix</keyword>
<dbReference type="EMBL" id="CAVMBE010000051">
    <property type="protein sequence ID" value="CAK4031654.1"/>
    <property type="molecule type" value="Genomic_DNA"/>
</dbReference>